<dbReference type="CDD" id="cd00176">
    <property type="entry name" value="SPEC"/>
    <property type="match status" value="2"/>
</dbReference>
<evidence type="ECO:0000256" key="1">
    <source>
        <dbReference type="ARBA" id="ARBA00008619"/>
    </source>
</evidence>
<sequence length="818" mass="93830">NFQAGHTSAFQAVEESFYCSSLSPCGCVFRVKKLKETLVTVQQLDKNMSNLRSWLSRIEAELSRPITYSVCHHHEIQRRLAEQQELQRDIEQHTEGVASVLSLCDVLLRDEDAAGSTEAEGDSLQETSYSLDQRWRTICAMALDRRLRIEETWRLWCKFLDDYSRFEDWLKMAERSAANPNTANVLYTEAKEELKKFEGFQRQVHERLTQLELVNNQYRRLARENRTDRASQLKAMVHEGNRRWDTLHRRVAAILRRLKYFTSQREEFEGTRESMLVWLTELDLQLTNVEHFSESDVHHKIQQLNSFQKEITLNTERIDGLIVFGEGLIQKSSPQDAALIEDELEELHSYCQEVFSRLVRFHQRLSQPPVKPEVSATSFSLESSLELIGRPWLGRSQGSLPATPTHLLTNPLSRSGRETPMSVDSLPLEWDHTGDVGGSSSHEDDDDEEHEDEGAYFSHLLTLSHLSLQLHLMSQCSGSIESFKRVSLILDDEEQPQELGLTGAINTEKQSGVIERWELLQAQTRTNLQAGPQDPQQLTSDLDDITSWLENVIPGLEELRRSDPAASVEDMTEMQKMFTRYKSMMLAVNLRGQGVPDLQQRLSDVNRGWSRACTGLQQWDTSLRKTLMRCQVRKILASIFRPSFHNNETVDVKDSHHRSVMCRHHPHRLRRSQQASLQALWSQLQPEDGADIDEAQEKLHVTGSKLKLLLGQVAQDLRTILKTLLEPCEKLSCVCVCYEYLSSTCPLSNRELRDSSPPRSFFYRVLRAAFPLHLLLLLLLLLPVLIPLSEGDSSCTVANNFARSFYPMLHYTNGPPPT</sequence>
<dbReference type="SUPFAM" id="SSF46966">
    <property type="entry name" value="Spectrin repeat"/>
    <property type="match status" value="4"/>
</dbReference>
<evidence type="ECO:0000256" key="4">
    <source>
        <dbReference type="ARBA" id="ARBA00022737"/>
    </source>
</evidence>
<comment type="subcellular location">
    <subcellularLocation>
        <location evidence="8">Nucleus outer membrane</location>
        <topology evidence="8">Single-pass type IV membrane protein</topology>
    </subcellularLocation>
</comment>
<feature type="compositionally biased region" description="Polar residues" evidence="10">
    <location>
        <begin position="399"/>
        <end position="413"/>
    </location>
</feature>
<evidence type="ECO:0000313" key="13">
    <source>
        <dbReference type="Ensembl" id="ENSSORP00005055780.1"/>
    </source>
</evidence>
<evidence type="ECO:0000256" key="3">
    <source>
        <dbReference type="ARBA" id="ARBA00022692"/>
    </source>
</evidence>
<organism evidence="13 14">
    <name type="scientific">Sphaeramia orbicularis</name>
    <name type="common">orbiculate cardinalfish</name>
    <dbReference type="NCBI Taxonomy" id="375764"/>
    <lineage>
        <taxon>Eukaryota</taxon>
        <taxon>Metazoa</taxon>
        <taxon>Chordata</taxon>
        <taxon>Craniata</taxon>
        <taxon>Vertebrata</taxon>
        <taxon>Euteleostomi</taxon>
        <taxon>Actinopterygii</taxon>
        <taxon>Neopterygii</taxon>
        <taxon>Teleostei</taxon>
        <taxon>Neoteleostei</taxon>
        <taxon>Acanthomorphata</taxon>
        <taxon>Gobiaria</taxon>
        <taxon>Kurtiformes</taxon>
        <taxon>Apogonoidei</taxon>
        <taxon>Apogonidae</taxon>
        <taxon>Apogoninae</taxon>
        <taxon>Sphaeramia</taxon>
    </lineage>
</organism>
<dbReference type="InterPro" id="IPR056887">
    <property type="entry name" value="SYNE1/2_dom"/>
</dbReference>
<evidence type="ECO:0000256" key="6">
    <source>
        <dbReference type="ARBA" id="ARBA00023136"/>
    </source>
</evidence>
<protein>
    <recommendedName>
        <fullName evidence="12">KASH domain-containing protein</fullName>
    </recommendedName>
</protein>
<dbReference type="PANTHER" id="PTHR14514">
    <property type="entry name" value="PKA ANCHORING PROTEIN"/>
    <property type="match status" value="1"/>
</dbReference>
<proteinExistence type="inferred from homology"/>
<feature type="transmembrane region" description="Helical" evidence="11">
    <location>
        <begin position="761"/>
        <end position="786"/>
    </location>
</feature>
<feature type="region of interest" description="Disordered" evidence="10">
    <location>
        <begin position="399"/>
        <end position="452"/>
    </location>
</feature>
<keyword evidence="3 9" id="KW-0812">Transmembrane</keyword>
<feature type="topological domain" description="Cytoplasmic" evidence="9">
    <location>
        <begin position="1"/>
        <end position="767"/>
    </location>
</feature>
<dbReference type="SMART" id="SM00150">
    <property type="entry name" value="SPEC"/>
    <property type="match status" value="4"/>
</dbReference>
<evidence type="ECO:0000256" key="10">
    <source>
        <dbReference type="SAM" id="MobiDB-lite"/>
    </source>
</evidence>
<dbReference type="FunFam" id="1.20.58.60:FF:000157">
    <property type="entry name" value="Nesprin-1 isoform 1"/>
    <property type="match status" value="1"/>
</dbReference>
<evidence type="ECO:0000256" key="9">
    <source>
        <dbReference type="PROSITE-ProRule" id="PRU00385"/>
    </source>
</evidence>
<evidence type="ECO:0000313" key="14">
    <source>
        <dbReference type="Proteomes" id="UP000472271"/>
    </source>
</evidence>
<dbReference type="PROSITE" id="PS51049">
    <property type="entry name" value="KASH"/>
    <property type="match status" value="1"/>
</dbReference>
<dbReference type="SMART" id="SM01249">
    <property type="entry name" value="KASH"/>
    <property type="match status" value="1"/>
</dbReference>
<evidence type="ECO:0000256" key="5">
    <source>
        <dbReference type="ARBA" id="ARBA00022989"/>
    </source>
</evidence>
<dbReference type="Pfam" id="PF00435">
    <property type="entry name" value="Spectrin"/>
    <property type="match status" value="2"/>
</dbReference>
<evidence type="ECO:0000256" key="11">
    <source>
        <dbReference type="SAM" id="Phobius"/>
    </source>
</evidence>
<keyword evidence="4" id="KW-0677">Repeat</keyword>
<accession>A0A673CNE9</accession>
<comment type="similarity">
    <text evidence="1">Belongs to the nesprin family.</text>
</comment>
<dbReference type="Pfam" id="PF25035">
    <property type="entry name" value="SYNE1"/>
    <property type="match status" value="1"/>
</dbReference>
<dbReference type="PANTHER" id="PTHR14514:SF4">
    <property type="entry name" value="NESPRIN-2"/>
    <property type="match status" value="1"/>
</dbReference>
<evidence type="ECO:0000259" key="12">
    <source>
        <dbReference type="PROSITE" id="PS51049"/>
    </source>
</evidence>
<dbReference type="InterPro" id="IPR012315">
    <property type="entry name" value="KASH"/>
</dbReference>
<keyword evidence="5 11" id="KW-1133">Transmembrane helix</keyword>
<keyword evidence="14" id="KW-1185">Reference proteome</keyword>
<keyword evidence="6 9" id="KW-0472">Membrane</keyword>
<dbReference type="GO" id="GO:0005640">
    <property type="term" value="C:nuclear outer membrane"/>
    <property type="evidence" value="ECO:0007669"/>
    <property type="project" value="UniProtKB-SubCell"/>
</dbReference>
<dbReference type="InterPro" id="IPR002017">
    <property type="entry name" value="Spectrin_repeat"/>
</dbReference>
<feature type="compositionally biased region" description="Acidic residues" evidence="10">
    <location>
        <begin position="443"/>
        <end position="452"/>
    </location>
</feature>
<evidence type="ECO:0000256" key="7">
    <source>
        <dbReference type="ARBA" id="ARBA00023242"/>
    </source>
</evidence>
<reference evidence="13" key="3">
    <citation type="submission" date="2025-09" db="UniProtKB">
        <authorList>
            <consortium name="Ensembl"/>
        </authorList>
    </citation>
    <scope>IDENTIFICATION</scope>
</reference>
<dbReference type="Ensembl" id="ENSSORT00005057066.1">
    <property type="protein sequence ID" value="ENSSORP00005055780.1"/>
    <property type="gene ID" value="ENSSORG00005024861.1"/>
</dbReference>
<dbReference type="InParanoid" id="A0A673CNE9"/>
<dbReference type="Pfam" id="PF10541">
    <property type="entry name" value="KASH"/>
    <property type="match status" value="1"/>
</dbReference>
<dbReference type="Proteomes" id="UP000472271">
    <property type="component" value="Chromosome 24"/>
</dbReference>
<keyword evidence="7" id="KW-0539">Nucleus</keyword>
<reference evidence="13" key="2">
    <citation type="submission" date="2025-08" db="UniProtKB">
        <authorList>
            <consortium name="Ensembl"/>
        </authorList>
    </citation>
    <scope>IDENTIFICATION</scope>
</reference>
<reference evidence="13" key="1">
    <citation type="submission" date="2019-06" db="EMBL/GenBank/DDBJ databases">
        <authorList>
            <consortium name="Wellcome Sanger Institute Data Sharing"/>
        </authorList>
    </citation>
    <scope>NUCLEOTIDE SEQUENCE [LARGE SCALE GENOMIC DNA]</scope>
</reference>
<feature type="domain" description="KASH" evidence="12">
    <location>
        <begin position="759"/>
        <end position="818"/>
    </location>
</feature>
<feature type="topological domain" description="Perinuclear space" evidence="9">
    <location>
        <begin position="789"/>
        <end position="818"/>
    </location>
</feature>
<dbReference type="InterPro" id="IPR018159">
    <property type="entry name" value="Spectrin/alpha-actinin"/>
</dbReference>
<dbReference type="AlphaFoldDB" id="A0A673CNE9"/>
<keyword evidence="2" id="KW-0597">Phosphoprotein</keyword>
<evidence type="ECO:0000256" key="2">
    <source>
        <dbReference type="ARBA" id="ARBA00022553"/>
    </source>
</evidence>
<dbReference type="Gene3D" id="1.20.58.60">
    <property type="match status" value="3"/>
</dbReference>
<evidence type="ECO:0000256" key="8">
    <source>
        <dbReference type="ARBA" id="ARBA00046312"/>
    </source>
</evidence>
<name>A0A673CNE9_9TELE</name>